<organism evidence="1">
    <name type="scientific">Anguilla anguilla</name>
    <name type="common">European freshwater eel</name>
    <name type="synonym">Muraena anguilla</name>
    <dbReference type="NCBI Taxonomy" id="7936"/>
    <lineage>
        <taxon>Eukaryota</taxon>
        <taxon>Metazoa</taxon>
        <taxon>Chordata</taxon>
        <taxon>Craniata</taxon>
        <taxon>Vertebrata</taxon>
        <taxon>Euteleostomi</taxon>
        <taxon>Actinopterygii</taxon>
        <taxon>Neopterygii</taxon>
        <taxon>Teleostei</taxon>
        <taxon>Anguilliformes</taxon>
        <taxon>Anguillidae</taxon>
        <taxon>Anguilla</taxon>
    </lineage>
</organism>
<proteinExistence type="predicted"/>
<accession>A0A0E9W4I7</accession>
<dbReference type="AlphaFoldDB" id="A0A0E9W4I7"/>
<name>A0A0E9W4I7_ANGAN</name>
<sequence>MWSESEWCSGQSSVVCSVMWSESRVWCSGQSSVV</sequence>
<reference evidence="1" key="2">
    <citation type="journal article" date="2015" name="Fish Shellfish Immunol.">
        <title>Early steps in the European eel (Anguilla anguilla)-Vibrio vulnificus interaction in the gills: Role of the RtxA13 toxin.</title>
        <authorList>
            <person name="Callol A."/>
            <person name="Pajuelo D."/>
            <person name="Ebbesson L."/>
            <person name="Teles M."/>
            <person name="MacKenzie S."/>
            <person name="Amaro C."/>
        </authorList>
    </citation>
    <scope>NUCLEOTIDE SEQUENCE</scope>
</reference>
<reference evidence="1" key="1">
    <citation type="submission" date="2014-11" db="EMBL/GenBank/DDBJ databases">
        <authorList>
            <person name="Amaro Gonzalez C."/>
        </authorList>
    </citation>
    <scope>NUCLEOTIDE SEQUENCE</scope>
</reference>
<dbReference type="EMBL" id="GBXM01024174">
    <property type="protein sequence ID" value="JAH84403.1"/>
    <property type="molecule type" value="Transcribed_RNA"/>
</dbReference>
<evidence type="ECO:0000313" key="1">
    <source>
        <dbReference type="EMBL" id="JAH84403.1"/>
    </source>
</evidence>
<protein>
    <submittedName>
        <fullName evidence="1">Uncharacterized protein</fullName>
    </submittedName>
</protein>